<accession>A0A1V0SK25</accession>
<sequence length="362" mass="43714">MNINNLPIEILNHLLYNLLDMKSILQFCSTTSLYNMKYLLFHKQYQTIRNAQKGWNYCLEKGHLNSIKRFIEEKYPPYTLSHIHSKDEWNNIIENVVISYPTLYQLNPDIKKRYIMKRYQNEKFNMFNDGVKIFDLKISDIPIELEFNKFLFYHNQRHHEFALKLYDNDHTINLIGNYNLSYYIVCRFGYLDLIQFLENYVYEINYELALIYASFSSNEELLEYLYQKAIHKKNNIDLSKLFYYCISLASLSLFAVREYAILNILNVYGKDFPIYIDTTKSIKWIIKKCARLNNLSEKESLSRFINPNHIFHYDSSYIIALLRECDDCKELYNWLYILDPQLIENVIDPYVWDLDEEYQPIH</sequence>
<name>A0A1V0SK25_9VIRU</name>
<proteinExistence type="predicted"/>
<gene>
    <name evidence="1" type="ORF">Klosneuvirus_3_234</name>
</gene>
<reference evidence="1" key="1">
    <citation type="journal article" date="2017" name="Science">
        <title>Giant viruses with an expanded complement of translation system components.</title>
        <authorList>
            <person name="Schulz F."/>
            <person name="Yutin N."/>
            <person name="Ivanova N.N."/>
            <person name="Ortega D.R."/>
            <person name="Lee T.K."/>
            <person name="Vierheilig J."/>
            <person name="Daims H."/>
            <person name="Horn M."/>
            <person name="Wagner M."/>
            <person name="Jensen G.J."/>
            <person name="Kyrpides N.C."/>
            <person name="Koonin E.V."/>
            <person name="Woyke T."/>
        </authorList>
    </citation>
    <scope>NUCLEOTIDE SEQUENCE</scope>
    <source>
        <strain evidence="1">KNV1</strain>
    </source>
</reference>
<evidence type="ECO:0000313" key="1">
    <source>
        <dbReference type="EMBL" id="ARF12099.1"/>
    </source>
</evidence>
<dbReference type="EMBL" id="KY684110">
    <property type="protein sequence ID" value="ARF12099.1"/>
    <property type="molecule type" value="Genomic_DNA"/>
</dbReference>
<organism evidence="1">
    <name type="scientific">Klosneuvirus KNV1</name>
    <dbReference type="NCBI Taxonomy" id="1977640"/>
    <lineage>
        <taxon>Viruses</taxon>
        <taxon>Varidnaviria</taxon>
        <taxon>Bamfordvirae</taxon>
        <taxon>Nucleocytoviricota</taxon>
        <taxon>Megaviricetes</taxon>
        <taxon>Imitervirales</taxon>
        <taxon>Mimiviridae</taxon>
        <taxon>Klosneuvirinae</taxon>
        <taxon>Klosneuvirus</taxon>
    </lineage>
</organism>
<evidence type="ECO:0008006" key="2">
    <source>
        <dbReference type="Google" id="ProtNLM"/>
    </source>
</evidence>
<protein>
    <recommendedName>
        <fullName evidence="2">F-box domain-containing protein</fullName>
    </recommendedName>
</protein>